<feature type="compositionally biased region" description="Low complexity" evidence="1">
    <location>
        <begin position="602"/>
        <end position="611"/>
    </location>
</feature>
<feature type="region of interest" description="Disordered" evidence="1">
    <location>
        <begin position="51"/>
        <end position="93"/>
    </location>
</feature>
<feature type="compositionally biased region" description="Acidic residues" evidence="1">
    <location>
        <begin position="618"/>
        <end position="629"/>
    </location>
</feature>
<feature type="region of interest" description="Disordered" evidence="1">
    <location>
        <begin position="123"/>
        <end position="175"/>
    </location>
</feature>
<feature type="compositionally biased region" description="Low complexity" evidence="1">
    <location>
        <begin position="289"/>
        <end position="313"/>
    </location>
</feature>
<sequence>MNIQDRKSRDAEKFDYVKIEKKNNNQSNILKNKIDTNDKVNKCKRNDNERGYTFESLNGSPKNDRSTLKKKSHHLKISNNASTSRNSTHVNEDNYKSANSCTAIDESDNVSNCKERHTNCALTSASEGDKGNSNSNSCYRNDKRGRYLQNGEKFEDKNSSNSEQKNARESHRSASLDNICERASSHKLKGNHENWSGNNMNYLDKVLQSKLKKKPSSTFLSSNVINSDESKNCYDNNSSQNFQDICKMTYDKMEKEKIANNYTRGINTESKKKITKLRTDANNKEDSSSKNNNYLLNGGSDSNDNESSGSSTENNRDNCAVRENRNIGKLALRKLRKKGEIIRYSYLSKIKYEKGKKKEEKRGEDDGKHAHVKSRRAKEAHDISNQQTTTHVRSDSTCSNMKIILFKRTDDRKDKYSKNDKARNNNLGHNQNSNYKKFSLYNSSRNNVPLKKEYRGNNENNGDSDERYNNYINRGSIKKIEYTKNSYRYKNNDPSLDCDNYKSNKYYMRGKNYKGDHAYKSGEGYHYRERYKSENNCNDKNKDLYKGNVKKYKNNSGKICWNAPNSSSKNGHNNSKYNTVLKVHDYSQNVDNYNTKNRRNNYHSGSSSSRSRNYHTDNDEEGEHYEESDYNYSYGTHNFYVNRYRETRFYRNNKQYQVQDDQSERDEFFNFKNKHLKNKMDLSNIKRRDKRFNNGEKYEKKNNSNNKEKQNAFKNNANINFYKGKSINNEEVVHYEENKVRNSTIEGSYQSVDYHIEKRLQNESCNVTSFARNNHVVRNTFGEGPASDSFDDSANQCSVGTTNNIDDIMHSSVYHKRTHSSSAYRGIYYNNSESVKNDVNENTDSDIANCNAYNSHSYHFNNDIIKFSSRKTNSSAGFHIEINNSDIEYGTNGGKGGNNSEDRSKRKKTKGIQNDIKKDGQMIKCDYLNDQFYHIEMKDHCEEEKNNTVVKNEEDRGSNFFSTINSFKHLKNSNDDFSIKTDEKSSAENPSCSNFKEFQIWIGNRYNALLGDYIDQEKRKKNNNEVFEDEIKMYEYDDTVHINETLEKGTNERVTFISRDNSNFTNPNGSNERNGINKNKNFDILNKNDHVDNVVNENYNTTKSSSLLSSKSSFHALYYEENKYPNKNNDQPSNNQKRLSTLSIHKNGSNNKDSFLSHMSNTKFDKSRKADEVNTNSNFVMRKNNITYKNIKKGGKLNNHNFSKKRHYEKKTDKQIGSNNLTSKRINNRNNNYKNKTSNNVFYKEKYPDSEQGGGEVV</sequence>
<feature type="region of interest" description="Disordered" evidence="1">
    <location>
        <begin position="353"/>
        <end position="395"/>
    </location>
</feature>
<feature type="compositionally biased region" description="Polar residues" evidence="1">
    <location>
        <begin position="1144"/>
        <end position="1162"/>
    </location>
</feature>
<feature type="region of interest" description="Disordered" evidence="1">
    <location>
        <begin position="1059"/>
        <end position="1079"/>
    </location>
</feature>
<feature type="region of interest" description="Disordered" evidence="1">
    <location>
        <begin position="278"/>
        <end position="320"/>
    </location>
</feature>
<feature type="compositionally biased region" description="Basic and acidic residues" evidence="1">
    <location>
        <begin position="353"/>
        <end position="369"/>
    </location>
</feature>
<feature type="compositionally biased region" description="Low complexity" evidence="1">
    <location>
        <begin position="1219"/>
        <end position="1240"/>
    </location>
</feature>
<evidence type="ECO:0000313" key="2">
    <source>
        <dbReference type="EMBL" id="SBS93563.1"/>
    </source>
</evidence>
<feature type="compositionally biased region" description="Polar residues" evidence="1">
    <location>
        <begin position="424"/>
        <end position="447"/>
    </location>
</feature>
<feature type="region of interest" description="Disordered" evidence="1">
    <location>
        <begin position="591"/>
        <end position="629"/>
    </location>
</feature>
<name>A0A1A8WKW3_PLAOA</name>
<organism evidence="2 3">
    <name type="scientific">Plasmodium ovale curtisi</name>
    <dbReference type="NCBI Taxonomy" id="864141"/>
    <lineage>
        <taxon>Eukaryota</taxon>
        <taxon>Sar</taxon>
        <taxon>Alveolata</taxon>
        <taxon>Apicomplexa</taxon>
        <taxon>Aconoidasida</taxon>
        <taxon>Haemosporida</taxon>
        <taxon>Plasmodiidae</taxon>
        <taxon>Plasmodium</taxon>
        <taxon>Plasmodium (Plasmodium)</taxon>
    </lineage>
</organism>
<gene>
    <name evidence="2" type="ORF">POVCU1_026020</name>
</gene>
<feature type="compositionally biased region" description="Polar residues" evidence="1">
    <location>
        <begin position="123"/>
        <end position="139"/>
    </location>
</feature>
<protein>
    <submittedName>
        <fullName evidence="2">Uncharacterized protein</fullName>
    </submittedName>
</protein>
<feature type="compositionally biased region" description="Polar residues" evidence="1">
    <location>
        <begin position="77"/>
        <end position="89"/>
    </location>
</feature>
<evidence type="ECO:0000256" key="1">
    <source>
        <dbReference type="SAM" id="MobiDB-lite"/>
    </source>
</evidence>
<dbReference type="AlphaFoldDB" id="A0A1A8WKW3"/>
<reference evidence="3" key="1">
    <citation type="submission" date="2016-05" db="EMBL/GenBank/DDBJ databases">
        <authorList>
            <person name="Naeem Raeece"/>
        </authorList>
    </citation>
    <scope>NUCLEOTIDE SEQUENCE [LARGE SCALE GENOMIC DNA]</scope>
</reference>
<feature type="region of interest" description="Disordered" evidence="1">
    <location>
        <begin position="1206"/>
        <end position="1258"/>
    </location>
</feature>
<feature type="compositionally biased region" description="Polar residues" evidence="1">
    <location>
        <begin position="383"/>
        <end position="395"/>
    </location>
</feature>
<feature type="region of interest" description="Disordered" evidence="1">
    <location>
        <begin position="1144"/>
        <end position="1171"/>
    </location>
</feature>
<feature type="region of interest" description="Disordered" evidence="1">
    <location>
        <begin position="691"/>
        <end position="710"/>
    </location>
</feature>
<feature type="compositionally biased region" description="Basic and acidic residues" evidence="1">
    <location>
        <begin position="278"/>
        <end position="288"/>
    </location>
</feature>
<dbReference type="EMBL" id="FLQV01000478">
    <property type="protein sequence ID" value="SBS93563.1"/>
    <property type="molecule type" value="Genomic_DNA"/>
</dbReference>
<feature type="compositionally biased region" description="Basic and acidic residues" evidence="1">
    <location>
        <begin position="414"/>
        <end position="423"/>
    </location>
</feature>
<dbReference type="Proteomes" id="UP000078546">
    <property type="component" value="Unassembled WGS sequence"/>
</dbReference>
<feature type="region of interest" description="Disordered" evidence="1">
    <location>
        <begin position="886"/>
        <end position="914"/>
    </location>
</feature>
<accession>A0A1A8WKW3</accession>
<feature type="compositionally biased region" description="Basic and acidic residues" evidence="1">
    <location>
        <begin position="165"/>
        <end position="175"/>
    </location>
</feature>
<feature type="region of interest" description="Disordered" evidence="1">
    <location>
        <begin position="414"/>
        <end position="469"/>
    </location>
</feature>
<proteinExistence type="predicted"/>
<evidence type="ECO:0000313" key="3">
    <source>
        <dbReference type="Proteomes" id="UP000078546"/>
    </source>
</evidence>